<gene>
    <name evidence="2" type="ORF">QVN81_10015</name>
    <name evidence="3" type="ORF">QVN84_04150</name>
</gene>
<keyword evidence="1" id="KW-0732">Signal</keyword>
<dbReference type="RefSeq" id="WP_021992114.1">
    <property type="nucleotide sequence ID" value="NZ_CALUKV010000033.1"/>
</dbReference>
<dbReference type="EMBL" id="JAUEIE010000011">
    <property type="protein sequence ID" value="MDN0023353.1"/>
    <property type="molecule type" value="Genomic_DNA"/>
</dbReference>
<evidence type="ECO:0000313" key="4">
    <source>
        <dbReference type="Proteomes" id="UP001167831"/>
    </source>
</evidence>
<evidence type="ECO:0000256" key="1">
    <source>
        <dbReference type="SAM" id="SignalP"/>
    </source>
</evidence>
<keyword evidence="4" id="KW-1185">Reference proteome</keyword>
<evidence type="ECO:0000313" key="5">
    <source>
        <dbReference type="Proteomes" id="UP001168478"/>
    </source>
</evidence>
<organism evidence="3 5">
    <name type="scientific">Leyella lascolaii</name>
    <dbReference type="NCBI Taxonomy" id="1776379"/>
    <lineage>
        <taxon>Bacteria</taxon>
        <taxon>Pseudomonadati</taxon>
        <taxon>Bacteroidota</taxon>
        <taxon>Bacteroidia</taxon>
        <taxon>Bacteroidales</taxon>
        <taxon>Prevotellaceae</taxon>
        <taxon>Leyella</taxon>
    </lineage>
</organism>
<comment type="caution">
    <text evidence="3">The sequence shown here is derived from an EMBL/GenBank/DDBJ whole genome shotgun (WGS) entry which is preliminary data.</text>
</comment>
<dbReference type="EMBL" id="JAUEIF010000002">
    <property type="protein sequence ID" value="MDN0024716.1"/>
    <property type="molecule type" value="Genomic_DNA"/>
</dbReference>
<accession>A0AAW7JUS7</accession>
<feature type="signal peptide" evidence="1">
    <location>
        <begin position="1"/>
        <end position="25"/>
    </location>
</feature>
<dbReference type="PROSITE" id="PS51257">
    <property type="entry name" value="PROKAR_LIPOPROTEIN"/>
    <property type="match status" value="1"/>
</dbReference>
<protein>
    <recommendedName>
        <fullName evidence="6">Lipoprotein</fullName>
    </recommendedName>
</protein>
<evidence type="ECO:0008006" key="6">
    <source>
        <dbReference type="Google" id="ProtNLM"/>
    </source>
</evidence>
<reference evidence="3" key="2">
    <citation type="submission" date="2023-08" db="EMBL/GenBank/DDBJ databases">
        <title>Identification and characterization of horizontal gene transfer across gut microbiota members of farm animals based on homology search.</title>
        <authorList>
            <person name="Schwarzerova J."/>
            <person name="Nykrynova M."/>
            <person name="Jureckova K."/>
            <person name="Cejkova D."/>
            <person name="Rychlik I."/>
        </authorList>
    </citation>
    <scope>NUCLEOTIDE SEQUENCE</scope>
    <source>
        <strain evidence="3">ET15</strain>
        <strain evidence="2">ET37</strain>
    </source>
</reference>
<dbReference type="Proteomes" id="UP001168478">
    <property type="component" value="Unassembled WGS sequence"/>
</dbReference>
<sequence length="457" mass="51704">MKINQLWIMAMAVCTLLLSTSCSNDDDSPEVKNYKLDQINPLVNFGKTVQELQAIAVGKNGSATYDESSRILSVTQNDNPVVAKTDYYFDLEGHYQIAVSTLKDPDLVNMVLETYHAAGFKDVESDQQSKAGTVLQDPTNKYWVEVRNNYEYNHKTGTIIAAPIDEGTWSFTRRSSLSNKDGFMAPLLAVGAQPEVIKLFESRLGHTYNTTLSSPEKGIMYFNTLNDKFPYMKYWLDLDTKSYLEEAAVVAPKGTEINADDAAIFVESLGYKYVPLLDNDNAQIYWNKEMKSAVSLSVKAPEGKEKTYEPRIQFYPADYTEYLPYDKIEMIWPITEFGKYTIAEVAKLYESKDYFEDYMEADEQIGLPVVITNGRDFTKIFLFEDKGKYEGLAMLARNDNVIKSPALVQALLDAGFEAYPEAAIPTWRNNKTGVEVQIDMYDMLGMGPLVFMQRIGI</sequence>
<reference evidence="3" key="1">
    <citation type="submission" date="2023-06" db="EMBL/GenBank/DDBJ databases">
        <authorList>
            <person name="Zeman M."/>
            <person name="Kubasova T."/>
            <person name="Jahodarova E."/>
            <person name="Nykrynova M."/>
            <person name="Rychlik I."/>
        </authorList>
    </citation>
    <scope>NUCLEOTIDE SEQUENCE</scope>
    <source>
        <strain evidence="3">ET15</strain>
        <strain evidence="2">ET37</strain>
    </source>
</reference>
<dbReference type="Proteomes" id="UP001167831">
    <property type="component" value="Unassembled WGS sequence"/>
</dbReference>
<feature type="chain" id="PRO_5043398196" description="Lipoprotein" evidence="1">
    <location>
        <begin position="26"/>
        <end position="457"/>
    </location>
</feature>
<evidence type="ECO:0000313" key="2">
    <source>
        <dbReference type="EMBL" id="MDN0023353.1"/>
    </source>
</evidence>
<dbReference type="AlphaFoldDB" id="A0AAW7JUS7"/>
<name>A0AAW7JUS7_9BACT</name>
<evidence type="ECO:0000313" key="3">
    <source>
        <dbReference type="EMBL" id="MDN0024716.1"/>
    </source>
</evidence>
<proteinExistence type="predicted"/>